<gene>
    <name evidence="1" type="ORF">PVAP13_8NG155001</name>
</gene>
<protein>
    <submittedName>
        <fullName evidence="1">Uncharacterized protein</fullName>
    </submittedName>
</protein>
<dbReference type="Proteomes" id="UP000823388">
    <property type="component" value="Chromosome 8N"/>
</dbReference>
<dbReference type="AlphaFoldDB" id="A0A8T0PEL9"/>
<reference evidence="1" key="1">
    <citation type="submission" date="2020-05" db="EMBL/GenBank/DDBJ databases">
        <title>WGS assembly of Panicum virgatum.</title>
        <authorList>
            <person name="Lovell J.T."/>
            <person name="Jenkins J."/>
            <person name="Shu S."/>
            <person name="Juenger T.E."/>
            <person name="Schmutz J."/>
        </authorList>
    </citation>
    <scope>NUCLEOTIDE SEQUENCE</scope>
    <source>
        <strain evidence="1">AP13</strain>
    </source>
</reference>
<keyword evidence="2" id="KW-1185">Reference proteome</keyword>
<dbReference type="EMBL" id="CM029052">
    <property type="protein sequence ID" value="KAG2556894.1"/>
    <property type="molecule type" value="Genomic_DNA"/>
</dbReference>
<sequence>MVMQGASSEVLMRVNSIVGGGGDAHKEGEAQIEQDGGGAPHIMKLKVC</sequence>
<organism evidence="1 2">
    <name type="scientific">Panicum virgatum</name>
    <name type="common">Blackwell switchgrass</name>
    <dbReference type="NCBI Taxonomy" id="38727"/>
    <lineage>
        <taxon>Eukaryota</taxon>
        <taxon>Viridiplantae</taxon>
        <taxon>Streptophyta</taxon>
        <taxon>Embryophyta</taxon>
        <taxon>Tracheophyta</taxon>
        <taxon>Spermatophyta</taxon>
        <taxon>Magnoliopsida</taxon>
        <taxon>Liliopsida</taxon>
        <taxon>Poales</taxon>
        <taxon>Poaceae</taxon>
        <taxon>PACMAD clade</taxon>
        <taxon>Panicoideae</taxon>
        <taxon>Panicodae</taxon>
        <taxon>Paniceae</taxon>
        <taxon>Panicinae</taxon>
        <taxon>Panicum</taxon>
        <taxon>Panicum sect. Hiantes</taxon>
    </lineage>
</organism>
<evidence type="ECO:0000313" key="1">
    <source>
        <dbReference type="EMBL" id="KAG2556894.1"/>
    </source>
</evidence>
<proteinExistence type="predicted"/>
<comment type="caution">
    <text evidence="1">The sequence shown here is derived from an EMBL/GenBank/DDBJ whole genome shotgun (WGS) entry which is preliminary data.</text>
</comment>
<accession>A0A8T0PEL9</accession>
<name>A0A8T0PEL9_PANVG</name>
<evidence type="ECO:0000313" key="2">
    <source>
        <dbReference type="Proteomes" id="UP000823388"/>
    </source>
</evidence>